<dbReference type="Pfam" id="PF16203">
    <property type="entry name" value="ERCC3_RAD25_C"/>
    <property type="match status" value="1"/>
</dbReference>
<dbReference type="InterPro" id="IPR050615">
    <property type="entry name" value="ATP-dep_DNA_Helicase"/>
</dbReference>
<dbReference type="InParanoid" id="L0A8Q0"/>
<evidence type="ECO:0000259" key="10">
    <source>
        <dbReference type="PROSITE" id="PS51192"/>
    </source>
</evidence>
<dbReference type="InterPro" id="IPR001650">
    <property type="entry name" value="Helicase_C-like"/>
</dbReference>
<dbReference type="HOGENOM" id="CLU_008213_6_0_2"/>
<evidence type="ECO:0000256" key="3">
    <source>
        <dbReference type="ARBA" id="ARBA00022801"/>
    </source>
</evidence>
<dbReference type="eggNOG" id="arCOG00874">
    <property type="taxonomic scope" value="Archaea"/>
</dbReference>
<organism evidence="12 13">
    <name type="scientific">Caldisphaera lagunensis (strain DSM 15908 / JCM 11604 / ANMR 0165 / IC-154)</name>
    <dbReference type="NCBI Taxonomy" id="1056495"/>
    <lineage>
        <taxon>Archaea</taxon>
        <taxon>Thermoproteota</taxon>
        <taxon>Thermoprotei</taxon>
        <taxon>Acidilobales</taxon>
        <taxon>Caldisphaeraceae</taxon>
        <taxon>Caldisphaera</taxon>
    </lineage>
</organism>
<dbReference type="FunCoup" id="L0A8Q0">
    <property type="interactions" value="27"/>
</dbReference>
<dbReference type="CDD" id="cd17926">
    <property type="entry name" value="DEXHc_RE"/>
    <property type="match status" value="1"/>
</dbReference>
<evidence type="ECO:0000313" key="12">
    <source>
        <dbReference type="EMBL" id="AFZ70248.1"/>
    </source>
</evidence>
<dbReference type="STRING" id="1056495.Calag_0482"/>
<dbReference type="InterPro" id="IPR014001">
    <property type="entry name" value="Helicase_ATP-bd"/>
</dbReference>
<evidence type="ECO:0000256" key="9">
    <source>
        <dbReference type="ARBA" id="ARBA00048988"/>
    </source>
</evidence>
<dbReference type="InterPro" id="IPR006935">
    <property type="entry name" value="Helicase/UvrB_N"/>
</dbReference>
<evidence type="ECO:0000256" key="5">
    <source>
        <dbReference type="ARBA" id="ARBA00022840"/>
    </source>
</evidence>
<dbReference type="SMART" id="SM00487">
    <property type="entry name" value="DEXDc"/>
    <property type="match status" value="1"/>
</dbReference>
<dbReference type="PANTHER" id="PTHR11274:SF0">
    <property type="entry name" value="GENERAL TRANSCRIPTION AND DNA REPAIR FACTOR IIH HELICASE SUBUNIT XPB"/>
    <property type="match status" value="1"/>
</dbReference>
<dbReference type="PROSITE" id="PS51192">
    <property type="entry name" value="HELICASE_ATP_BIND_1"/>
    <property type="match status" value="1"/>
</dbReference>
<dbReference type="InterPro" id="IPR032438">
    <property type="entry name" value="ERCC3_RAD25_C"/>
</dbReference>
<feature type="domain" description="Helicase ATP-binding" evidence="10">
    <location>
        <begin position="169"/>
        <end position="315"/>
    </location>
</feature>
<reference evidence="13" key="1">
    <citation type="submission" date="2012-03" db="EMBL/GenBank/DDBJ databases">
        <title>Complete genome of Caldisphaera lagunensis DSM 15908.</title>
        <authorList>
            <person name="Lucas S."/>
            <person name="Copeland A."/>
            <person name="Lapidus A."/>
            <person name="Glavina del Rio T."/>
            <person name="Dalin E."/>
            <person name="Tice H."/>
            <person name="Bruce D."/>
            <person name="Goodwin L."/>
            <person name="Pitluck S."/>
            <person name="Peters L."/>
            <person name="Mikhailova N."/>
            <person name="Teshima H."/>
            <person name="Kyrpides N."/>
            <person name="Mavromatis K."/>
            <person name="Ivanova N."/>
            <person name="Brettin T."/>
            <person name="Detter J.C."/>
            <person name="Han C."/>
            <person name="Larimer F."/>
            <person name="Land M."/>
            <person name="Hauser L."/>
            <person name="Markowitz V."/>
            <person name="Cheng J.-F."/>
            <person name="Hugenholtz P."/>
            <person name="Woyke T."/>
            <person name="Wu D."/>
            <person name="Spring S."/>
            <person name="Schroeder M."/>
            <person name="Brambilla E."/>
            <person name="Klenk H.-P."/>
            <person name="Eisen J.A."/>
        </authorList>
    </citation>
    <scope>NUCLEOTIDE SEQUENCE [LARGE SCALE GENOMIC DNA]</scope>
    <source>
        <strain evidence="13">DSM 15908 / JCM 11604 / IC-154</strain>
    </source>
</reference>
<evidence type="ECO:0000256" key="6">
    <source>
        <dbReference type="ARBA" id="ARBA00023235"/>
    </source>
</evidence>
<dbReference type="Pfam" id="PF04851">
    <property type="entry name" value="ResIII"/>
    <property type="match status" value="1"/>
</dbReference>
<dbReference type="PANTHER" id="PTHR11274">
    <property type="entry name" value="RAD25/XP-B DNA REPAIR HELICASE"/>
    <property type="match status" value="1"/>
</dbReference>
<keyword evidence="13" id="KW-1185">Reference proteome</keyword>
<evidence type="ECO:0000256" key="7">
    <source>
        <dbReference type="ARBA" id="ARBA00034617"/>
    </source>
</evidence>
<dbReference type="SMART" id="SM00490">
    <property type="entry name" value="HELICc"/>
    <property type="match status" value="1"/>
</dbReference>
<keyword evidence="3" id="KW-0378">Hydrolase</keyword>
<dbReference type="GO" id="GO:0005524">
    <property type="term" value="F:ATP binding"/>
    <property type="evidence" value="ECO:0007669"/>
    <property type="project" value="UniProtKB-KW"/>
</dbReference>
<dbReference type="EC" id="5.6.2.4" evidence="8"/>
<dbReference type="GO" id="GO:0043138">
    <property type="term" value="F:3'-5' DNA helicase activity"/>
    <property type="evidence" value="ECO:0007669"/>
    <property type="project" value="UniProtKB-EC"/>
</dbReference>
<dbReference type="Gene3D" id="3.40.50.300">
    <property type="entry name" value="P-loop containing nucleotide triphosphate hydrolases"/>
    <property type="match status" value="2"/>
</dbReference>
<dbReference type="EMBL" id="CP003378">
    <property type="protein sequence ID" value="AFZ70248.1"/>
    <property type="molecule type" value="Genomic_DNA"/>
</dbReference>
<evidence type="ECO:0000256" key="4">
    <source>
        <dbReference type="ARBA" id="ARBA00022806"/>
    </source>
</evidence>
<dbReference type="GO" id="GO:0003677">
    <property type="term" value="F:DNA binding"/>
    <property type="evidence" value="ECO:0007669"/>
    <property type="project" value="InterPro"/>
</dbReference>
<gene>
    <name evidence="12" type="ordered locus">Calag_0482</name>
</gene>
<dbReference type="KEGG" id="clg:Calag_0482"/>
<proteinExistence type="inferred from homology"/>
<dbReference type="Proteomes" id="UP000010469">
    <property type="component" value="Chromosome"/>
</dbReference>
<keyword evidence="5" id="KW-0067">ATP-binding</keyword>
<evidence type="ECO:0000256" key="8">
    <source>
        <dbReference type="ARBA" id="ARBA00034808"/>
    </source>
</evidence>
<keyword evidence="4 12" id="KW-0347">Helicase</keyword>
<dbReference type="InterPro" id="IPR027417">
    <property type="entry name" value="P-loop_NTPase"/>
</dbReference>
<dbReference type="SUPFAM" id="SSF52540">
    <property type="entry name" value="P-loop containing nucleoside triphosphate hydrolases"/>
    <property type="match status" value="1"/>
</dbReference>
<evidence type="ECO:0000259" key="11">
    <source>
        <dbReference type="PROSITE" id="PS51194"/>
    </source>
</evidence>
<protein>
    <recommendedName>
        <fullName evidence="8">DNA 3'-5' helicase</fullName>
        <ecNumber evidence="8">5.6.2.4</ecNumber>
    </recommendedName>
</protein>
<evidence type="ECO:0000256" key="2">
    <source>
        <dbReference type="ARBA" id="ARBA00022741"/>
    </source>
</evidence>
<accession>L0A8Q0</accession>
<name>L0A8Q0_CALLD</name>
<evidence type="ECO:0000313" key="13">
    <source>
        <dbReference type="Proteomes" id="UP000010469"/>
    </source>
</evidence>
<comment type="catalytic activity">
    <reaction evidence="9">
        <text>ATP + H2O = ADP + phosphate + H(+)</text>
        <dbReference type="Rhea" id="RHEA:13065"/>
        <dbReference type="ChEBI" id="CHEBI:15377"/>
        <dbReference type="ChEBI" id="CHEBI:15378"/>
        <dbReference type="ChEBI" id="CHEBI:30616"/>
        <dbReference type="ChEBI" id="CHEBI:43474"/>
        <dbReference type="ChEBI" id="CHEBI:456216"/>
        <dbReference type="EC" id="5.6.2.4"/>
    </reaction>
</comment>
<dbReference type="GO" id="GO:0016787">
    <property type="term" value="F:hydrolase activity"/>
    <property type="evidence" value="ECO:0007669"/>
    <property type="project" value="UniProtKB-KW"/>
</dbReference>
<sequence length="532" mass="61550">MPMRFRIKSWLNKELYKELLNFSDFISRNQGISIFELNEEKIKNNKYSPIDIIEKLKELEDVIVKEDLINIENYFKNQIGVTIEYDKKFIILKSKIFLKPYLEDFQIKGKYDNVHKFYRFEPYLYYDLKNYLISKGLMVEDKTDILNNKLPRQIKFNGELRDYQIDAIRSWENNKYRGVIVLPTGSGKTVIAINAMSKLSVNTLVVVYTKEHIKQWEDSIKKFTDAGGMIGSFYGDEKNMLPITITTYQSAFRNIELFAKKFGLLIFDEAHHLPAEKFKLIATKMPSPFRMGLSATAVREDGKHEEIFPLIGGIIYQKSPSDLSKEGYLAPFIIRRIRVELSNEDMKRYDELKNIYLNFSKGRSFNEVLDAAKKGEINAIKALRIRSQMQQIIQKSNSKIEKVVEIAKNELSKGSKIIIFTQYRDQAEELANRLNAYLIHGGIEEKKRLETLYNFKNSPSGILVITTVGDEGLDIPDVNVGIFVSGTGSRRQFVQRLGRLLRPMPGKKSILYEIVASRTSEEAQSKKRRSGI</sequence>
<keyword evidence="2" id="KW-0547">Nucleotide-binding</keyword>
<comment type="catalytic activity">
    <reaction evidence="7">
        <text>Couples ATP hydrolysis with the unwinding of duplex DNA by translocating in the 3'-5' direction.</text>
        <dbReference type="EC" id="5.6.2.4"/>
    </reaction>
</comment>
<dbReference type="GeneID" id="14211742"/>
<dbReference type="PROSITE" id="PS51194">
    <property type="entry name" value="HELICASE_CTER"/>
    <property type="match status" value="1"/>
</dbReference>
<feature type="domain" description="Helicase C-terminal" evidence="11">
    <location>
        <begin position="399"/>
        <end position="532"/>
    </location>
</feature>
<keyword evidence="6" id="KW-0413">Isomerase</keyword>
<dbReference type="RefSeq" id="WP_015232146.1">
    <property type="nucleotide sequence ID" value="NC_019791.1"/>
</dbReference>
<dbReference type="AlphaFoldDB" id="L0A8Q0"/>
<evidence type="ECO:0000256" key="1">
    <source>
        <dbReference type="ARBA" id="ARBA00006637"/>
    </source>
</evidence>
<dbReference type="OrthoDB" id="11644at2157"/>
<comment type="similarity">
    <text evidence="1">Belongs to the helicase family. RAD25/XPB subfamily.</text>
</comment>